<accession>A0AAV7T8W1</accession>
<sequence length="100" mass="11116">MPWGLCEESWACRAKSQALRCSGGRCVEVYSARQALRRFSPLEVRLHRPRSAVHRSGGPCVQVLVTTQAPHRSSPCEVTLRRSGSTCGEFLTTGQAVRRF</sequence>
<name>A0AAV7T8W1_PLEWA</name>
<reference evidence="1" key="1">
    <citation type="journal article" date="2022" name="bioRxiv">
        <title>Sequencing and chromosome-scale assembly of the giantPleurodeles waltlgenome.</title>
        <authorList>
            <person name="Brown T."/>
            <person name="Elewa A."/>
            <person name="Iarovenko S."/>
            <person name="Subramanian E."/>
            <person name="Araus A.J."/>
            <person name="Petzold A."/>
            <person name="Susuki M."/>
            <person name="Suzuki K.-i.T."/>
            <person name="Hayashi T."/>
            <person name="Toyoda A."/>
            <person name="Oliveira C."/>
            <person name="Osipova E."/>
            <person name="Leigh N.D."/>
            <person name="Simon A."/>
            <person name="Yun M.H."/>
        </authorList>
    </citation>
    <scope>NUCLEOTIDE SEQUENCE</scope>
    <source>
        <strain evidence="1">20211129_DDA</strain>
        <tissue evidence="1">Liver</tissue>
    </source>
</reference>
<dbReference type="EMBL" id="JANPWB010000007">
    <property type="protein sequence ID" value="KAJ1172731.1"/>
    <property type="molecule type" value="Genomic_DNA"/>
</dbReference>
<keyword evidence="2" id="KW-1185">Reference proteome</keyword>
<dbReference type="Proteomes" id="UP001066276">
    <property type="component" value="Chromosome 4_1"/>
</dbReference>
<protein>
    <submittedName>
        <fullName evidence="1">Uncharacterized protein</fullName>
    </submittedName>
</protein>
<dbReference type="AlphaFoldDB" id="A0AAV7T8W1"/>
<evidence type="ECO:0000313" key="2">
    <source>
        <dbReference type="Proteomes" id="UP001066276"/>
    </source>
</evidence>
<evidence type="ECO:0000313" key="1">
    <source>
        <dbReference type="EMBL" id="KAJ1172731.1"/>
    </source>
</evidence>
<gene>
    <name evidence="1" type="ORF">NDU88_004574</name>
</gene>
<organism evidence="1 2">
    <name type="scientific">Pleurodeles waltl</name>
    <name type="common">Iberian ribbed newt</name>
    <dbReference type="NCBI Taxonomy" id="8319"/>
    <lineage>
        <taxon>Eukaryota</taxon>
        <taxon>Metazoa</taxon>
        <taxon>Chordata</taxon>
        <taxon>Craniata</taxon>
        <taxon>Vertebrata</taxon>
        <taxon>Euteleostomi</taxon>
        <taxon>Amphibia</taxon>
        <taxon>Batrachia</taxon>
        <taxon>Caudata</taxon>
        <taxon>Salamandroidea</taxon>
        <taxon>Salamandridae</taxon>
        <taxon>Pleurodelinae</taxon>
        <taxon>Pleurodeles</taxon>
    </lineage>
</organism>
<comment type="caution">
    <text evidence="1">The sequence shown here is derived from an EMBL/GenBank/DDBJ whole genome shotgun (WGS) entry which is preliminary data.</text>
</comment>
<proteinExistence type="predicted"/>